<dbReference type="PANTHER" id="PTHR22993">
    <property type="entry name" value="FORMAMIDOPYRIMIDINE-DNA GLYCOSYLASE"/>
    <property type="match status" value="1"/>
</dbReference>
<dbReference type="Gene3D" id="1.10.8.50">
    <property type="match status" value="1"/>
</dbReference>
<evidence type="ECO:0000313" key="19">
    <source>
        <dbReference type="Proteomes" id="UP000219621"/>
    </source>
</evidence>
<dbReference type="PROSITE" id="PS51066">
    <property type="entry name" value="ZF_FPG_2"/>
    <property type="match status" value="1"/>
</dbReference>
<keyword evidence="6 15" id="KW-0863">Zinc-finger</keyword>
<gene>
    <name evidence="15" type="primary">mutM</name>
    <name evidence="15" type="synonym">fpg</name>
    <name evidence="18" type="ORF">SAMN05421508_11211</name>
</gene>
<comment type="catalytic activity">
    <reaction evidence="14 15">
        <text>2'-deoxyribonucleotide-(2'-deoxyribose 5'-phosphate)-2'-deoxyribonucleotide-DNA = a 3'-end 2'-deoxyribonucleotide-(2,3-dehydro-2,3-deoxyribose 5'-phosphate)-DNA + a 5'-end 5'-phospho-2'-deoxyribonucleoside-DNA + H(+)</text>
        <dbReference type="Rhea" id="RHEA:66592"/>
        <dbReference type="Rhea" id="RHEA-COMP:13180"/>
        <dbReference type="Rhea" id="RHEA-COMP:16897"/>
        <dbReference type="Rhea" id="RHEA-COMP:17067"/>
        <dbReference type="ChEBI" id="CHEBI:15378"/>
        <dbReference type="ChEBI" id="CHEBI:136412"/>
        <dbReference type="ChEBI" id="CHEBI:157695"/>
        <dbReference type="ChEBI" id="CHEBI:167181"/>
        <dbReference type="EC" id="4.2.99.18"/>
    </reaction>
</comment>
<organism evidence="18 19">
    <name type="scientific">Caenispirillum bisanense</name>
    <dbReference type="NCBI Taxonomy" id="414052"/>
    <lineage>
        <taxon>Bacteria</taxon>
        <taxon>Pseudomonadati</taxon>
        <taxon>Pseudomonadota</taxon>
        <taxon>Alphaproteobacteria</taxon>
        <taxon>Rhodospirillales</taxon>
        <taxon>Novispirillaceae</taxon>
        <taxon>Caenispirillum</taxon>
    </lineage>
</organism>
<dbReference type="InterPro" id="IPR035937">
    <property type="entry name" value="FPG_N"/>
</dbReference>
<feature type="binding site" evidence="15">
    <location>
        <position position="95"/>
    </location>
    <ligand>
        <name>DNA</name>
        <dbReference type="ChEBI" id="CHEBI:16991"/>
    </ligand>
</feature>
<dbReference type="InterPro" id="IPR012319">
    <property type="entry name" value="FPG_cat"/>
</dbReference>
<keyword evidence="19" id="KW-1185">Reference proteome</keyword>
<dbReference type="InterPro" id="IPR015886">
    <property type="entry name" value="H2TH_FPG"/>
</dbReference>
<name>A0A286GXK6_9PROT</name>
<sequence>MPELPEVETVCRGLSLVLEGRRLVQVEVRRPDLRIPFPAGFAAALTGRRLQRIRRRGKYFVWELDDGVALLGHLGMSGSMVVSPQGTNFPPPGPHDHVLFTTEDGALVTYNDPRRFGLMTLSTVEAVESHPLLAEMGPEPLSDAFTPAVLEAALAGKRTPIKSALLDQGVVAGLGNIYVCEALFRARISPRRLADNVGRAKIAALVPAIKSVLTEAIAAGGSSLKDYRQASGELGYFQHAFAVYDREGQPCPGCDCGAAEGRAPGIARIVQAGRSTFFCAKRQR</sequence>
<feature type="active site" description="Schiff-base intermediate with DNA" evidence="15">
    <location>
        <position position="2"/>
    </location>
</feature>
<keyword evidence="13 15" id="KW-0326">Glycosidase</keyword>
<dbReference type="GO" id="GO:0003684">
    <property type="term" value="F:damaged DNA binding"/>
    <property type="evidence" value="ECO:0007669"/>
    <property type="project" value="InterPro"/>
</dbReference>
<dbReference type="GO" id="GO:0006284">
    <property type="term" value="P:base-excision repair"/>
    <property type="evidence" value="ECO:0007669"/>
    <property type="project" value="InterPro"/>
</dbReference>
<dbReference type="SMART" id="SM00898">
    <property type="entry name" value="Fapy_DNA_glyco"/>
    <property type="match status" value="1"/>
</dbReference>
<dbReference type="SUPFAM" id="SSF57716">
    <property type="entry name" value="Glucocorticoid receptor-like (DNA-binding domain)"/>
    <property type="match status" value="1"/>
</dbReference>
<feature type="binding site" evidence="15">
    <location>
        <position position="114"/>
    </location>
    <ligand>
        <name>DNA</name>
        <dbReference type="ChEBI" id="CHEBI:16991"/>
    </ligand>
</feature>
<dbReference type="PROSITE" id="PS51068">
    <property type="entry name" value="FPG_CAT"/>
    <property type="match status" value="1"/>
</dbReference>
<feature type="active site" description="Proton donor" evidence="15">
    <location>
        <position position="3"/>
    </location>
</feature>
<dbReference type="GO" id="GO:0008270">
    <property type="term" value="F:zinc ion binding"/>
    <property type="evidence" value="ECO:0007669"/>
    <property type="project" value="UniProtKB-UniRule"/>
</dbReference>
<evidence type="ECO:0000256" key="3">
    <source>
        <dbReference type="ARBA" id="ARBA00011245"/>
    </source>
</evidence>
<dbReference type="EC" id="4.2.99.18" evidence="15"/>
<evidence type="ECO:0000313" key="18">
    <source>
        <dbReference type="EMBL" id="SOE00275.1"/>
    </source>
</evidence>
<evidence type="ECO:0000256" key="6">
    <source>
        <dbReference type="ARBA" id="ARBA00022771"/>
    </source>
</evidence>
<dbReference type="NCBIfam" id="NF002211">
    <property type="entry name" value="PRK01103.1"/>
    <property type="match status" value="1"/>
</dbReference>
<dbReference type="RefSeq" id="WP_097281132.1">
    <property type="nucleotide sequence ID" value="NZ_OCNJ01000012.1"/>
</dbReference>
<dbReference type="SUPFAM" id="SSF46946">
    <property type="entry name" value="S13-like H2TH domain"/>
    <property type="match status" value="1"/>
</dbReference>
<feature type="domain" description="FPG-type" evidence="16">
    <location>
        <begin position="242"/>
        <end position="284"/>
    </location>
</feature>
<evidence type="ECO:0000256" key="15">
    <source>
        <dbReference type="HAMAP-Rule" id="MF_00103"/>
    </source>
</evidence>
<keyword evidence="11 15" id="KW-0456">Lyase</keyword>
<dbReference type="InterPro" id="IPR010979">
    <property type="entry name" value="Ribosomal_uS13-like_H2TH"/>
</dbReference>
<accession>A0A286GXK6</accession>
<evidence type="ECO:0000259" key="16">
    <source>
        <dbReference type="PROSITE" id="PS51066"/>
    </source>
</evidence>
<keyword evidence="8 15" id="KW-0862">Zinc</keyword>
<dbReference type="Pfam" id="PF01149">
    <property type="entry name" value="Fapy_DNA_glyco"/>
    <property type="match status" value="1"/>
</dbReference>
<comment type="subunit">
    <text evidence="3 15">Monomer.</text>
</comment>
<dbReference type="EC" id="3.2.2.23" evidence="15"/>
<protein>
    <recommendedName>
        <fullName evidence="15">Formamidopyrimidine-DNA glycosylase</fullName>
        <shortName evidence="15">Fapy-DNA glycosylase</shortName>
        <ecNumber evidence="15">3.2.2.23</ecNumber>
    </recommendedName>
    <alternativeName>
        <fullName evidence="15">DNA-(apurinic or apyrimidinic site) lyase MutM</fullName>
        <shortName evidence="15">AP lyase MutM</shortName>
        <ecNumber evidence="15">4.2.99.18</ecNumber>
    </alternativeName>
</protein>
<dbReference type="CDD" id="cd08966">
    <property type="entry name" value="EcFpg-like_N"/>
    <property type="match status" value="1"/>
</dbReference>
<keyword evidence="9 15" id="KW-0238">DNA-binding</keyword>
<feature type="binding site" evidence="15">
    <location>
        <position position="157"/>
    </location>
    <ligand>
        <name>DNA</name>
        <dbReference type="ChEBI" id="CHEBI:16991"/>
    </ligand>
</feature>
<feature type="active site" description="Proton donor; for delta-elimination activity" evidence="15">
    <location>
        <position position="274"/>
    </location>
</feature>
<evidence type="ECO:0000256" key="4">
    <source>
        <dbReference type="ARBA" id="ARBA00022723"/>
    </source>
</evidence>
<comment type="catalytic activity">
    <reaction evidence="1 15">
        <text>Hydrolysis of DNA containing ring-opened 7-methylguanine residues, releasing 2,6-diamino-4-hydroxy-5-(N-methyl)formamidopyrimidine.</text>
        <dbReference type="EC" id="3.2.2.23"/>
    </reaction>
</comment>
<evidence type="ECO:0000256" key="9">
    <source>
        <dbReference type="ARBA" id="ARBA00023125"/>
    </source>
</evidence>
<evidence type="ECO:0000256" key="12">
    <source>
        <dbReference type="ARBA" id="ARBA00023268"/>
    </source>
</evidence>
<dbReference type="HAMAP" id="MF_00103">
    <property type="entry name" value="Fapy_DNA_glycosyl"/>
    <property type="match status" value="1"/>
</dbReference>
<evidence type="ECO:0000256" key="8">
    <source>
        <dbReference type="ARBA" id="ARBA00022833"/>
    </source>
</evidence>
<dbReference type="PANTHER" id="PTHR22993:SF9">
    <property type="entry name" value="FORMAMIDOPYRIMIDINE-DNA GLYCOSYLASE"/>
    <property type="match status" value="1"/>
</dbReference>
<keyword evidence="7 15" id="KW-0378">Hydrolase</keyword>
<dbReference type="SUPFAM" id="SSF81624">
    <property type="entry name" value="N-terminal domain of MutM-like DNA repair proteins"/>
    <property type="match status" value="1"/>
</dbReference>
<dbReference type="Pfam" id="PF06831">
    <property type="entry name" value="H2TH"/>
    <property type="match status" value="1"/>
</dbReference>
<dbReference type="EMBL" id="OCNJ01000012">
    <property type="protein sequence ID" value="SOE00275.1"/>
    <property type="molecule type" value="Genomic_DNA"/>
</dbReference>
<keyword evidence="12 15" id="KW-0511">Multifunctional enzyme</keyword>
<comment type="function">
    <text evidence="15">Involved in base excision repair of DNA damaged by oxidation or by mutagenic agents. Acts as DNA glycosylase that recognizes and removes damaged bases. Has a preference for oxidized purines, such as 7,8-dihydro-8-oxoguanine (8-oxoG). Has AP (apurinic/apyrimidinic) lyase activity and introduces nicks in the DNA strand. Cleaves the DNA backbone by beta-delta elimination to generate a single-strand break at the site of the removed base with both 3'- and 5'-phosphates.</text>
</comment>
<keyword evidence="10 15" id="KW-0234">DNA repair</keyword>
<dbReference type="Proteomes" id="UP000219621">
    <property type="component" value="Unassembled WGS sequence"/>
</dbReference>
<evidence type="ECO:0000256" key="2">
    <source>
        <dbReference type="ARBA" id="ARBA00009409"/>
    </source>
</evidence>
<keyword evidence="5 15" id="KW-0227">DNA damage</keyword>
<dbReference type="NCBIfam" id="TIGR00577">
    <property type="entry name" value="fpg"/>
    <property type="match status" value="1"/>
</dbReference>
<evidence type="ECO:0000256" key="14">
    <source>
        <dbReference type="ARBA" id="ARBA00044632"/>
    </source>
</evidence>
<reference evidence="18 19" key="1">
    <citation type="submission" date="2017-09" db="EMBL/GenBank/DDBJ databases">
        <authorList>
            <person name="Ehlers B."/>
            <person name="Leendertz F.H."/>
        </authorList>
    </citation>
    <scope>NUCLEOTIDE SEQUENCE [LARGE SCALE GENOMIC DNA]</scope>
    <source>
        <strain evidence="18 19">USBA 140</strain>
    </source>
</reference>
<evidence type="ECO:0000256" key="1">
    <source>
        <dbReference type="ARBA" id="ARBA00001668"/>
    </source>
</evidence>
<comment type="cofactor">
    <cofactor evidence="15">
        <name>Zn(2+)</name>
        <dbReference type="ChEBI" id="CHEBI:29105"/>
    </cofactor>
    <text evidence="15">Binds 1 zinc ion per subunit.</text>
</comment>
<evidence type="ECO:0000256" key="10">
    <source>
        <dbReference type="ARBA" id="ARBA00023204"/>
    </source>
</evidence>
<evidence type="ECO:0000256" key="5">
    <source>
        <dbReference type="ARBA" id="ARBA00022763"/>
    </source>
</evidence>
<dbReference type="GO" id="GO:0034039">
    <property type="term" value="F:8-oxo-7,8-dihydroguanine DNA N-glycosylase activity"/>
    <property type="evidence" value="ECO:0007669"/>
    <property type="project" value="TreeGrafter"/>
</dbReference>
<comment type="similarity">
    <text evidence="2 15">Belongs to the FPG family.</text>
</comment>
<dbReference type="InterPro" id="IPR000214">
    <property type="entry name" value="Znf_DNA_glyclase/AP_lyase"/>
</dbReference>
<dbReference type="Gene3D" id="3.20.190.10">
    <property type="entry name" value="MutM-like, N-terminal"/>
    <property type="match status" value="1"/>
</dbReference>
<feature type="domain" description="Formamidopyrimidine-DNA glycosylase catalytic" evidence="17">
    <location>
        <begin position="2"/>
        <end position="117"/>
    </location>
</feature>
<dbReference type="SMART" id="SM01232">
    <property type="entry name" value="H2TH"/>
    <property type="match status" value="1"/>
</dbReference>
<dbReference type="OrthoDB" id="9800855at2"/>
<evidence type="ECO:0000259" key="17">
    <source>
        <dbReference type="PROSITE" id="PS51068"/>
    </source>
</evidence>
<dbReference type="GO" id="GO:0140078">
    <property type="term" value="F:class I DNA-(apurinic or apyrimidinic site) endonuclease activity"/>
    <property type="evidence" value="ECO:0007669"/>
    <property type="project" value="UniProtKB-EC"/>
</dbReference>
<evidence type="ECO:0000256" key="11">
    <source>
        <dbReference type="ARBA" id="ARBA00023239"/>
    </source>
</evidence>
<feature type="active site" description="Proton donor; for beta-elimination activity" evidence="15">
    <location>
        <position position="58"/>
    </location>
</feature>
<dbReference type="FunFam" id="1.10.8.50:FF:000003">
    <property type="entry name" value="Formamidopyrimidine-DNA glycosylase"/>
    <property type="match status" value="1"/>
</dbReference>
<dbReference type="AlphaFoldDB" id="A0A286GXK6"/>
<dbReference type="InterPro" id="IPR020629">
    <property type="entry name" value="FPG_Glyclase"/>
</dbReference>
<evidence type="ECO:0000256" key="7">
    <source>
        <dbReference type="ARBA" id="ARBA00022801"/>
    </source>
</evidence>
<proteinExistence type="inferred from homology"/>
<evidence type="ECO:0000256" key="13">
    <source>
        <dbReference type="ARBA" id="ARBA00023295"/>
    </source>
</evidence>
<keyword evidence="4 15" id="KW-0479">Metal-binding</keyword>